<dbReference type="SUPFAM" id="SSF50814">
    <property type="entry name" value="Lipocalins"/>
    <property type="match status" value="1"/>
</dbReference>
<dbReference type="PRINTS" id="PR00179">
    <property type="entry name" value="LIPOCALIN"/>
</dbReference>
<feature type="domain" description="Lipocalin/cytosolic fatty-acid binding" evidence="4">
    <location>
        <begin position="11"/>
        <end position="131"/>
    </location>
</feature>
<dbReference type="InterPro" id="IPR003057">
    <property type="entry name" value="Invtbrt_color"/>
</dbReference>
<gene>
    <name evidence="5" type="ORF">PIBRA_LOCUS13704</name>
</gene>
<evidence type="ECO:0000313" key="6">
    <source>
        <dbReference type="Proteomes" id="UP001152562"/>
    </source>
</evidence>
<dbReference type="GO" id="GO:0031409">
    <property type="term" value="F:pigment binding"/>
    <property type="evidence" value="ECO:0007669"/>
    <property type="project" value="InterPro"/>
</dbReference>
<organism evidence="5 6">
    <name type="scientific">Pieris brassicae</name>
    <name type="common">White butterfly</name>
    <name type="synonym">Large white butterfly</name>
    <dbReference type="NCBI Taxonomy" id="7116"/>
    <lineage>
        <taxon>Eukaryota</taxon>
        <taxon>Metazoa</taxon>
        <taxon>Ecdysozoa</taxon>
        <taxon>Arthropoda</taxon>
        <taxon>Hexapoda</taxon>
        <taxon>Insecta</taxon>
        <taxon>Pterygota</taxon>
        <taxon>Neoptera</taxon>
        <taxon>Endopterygota</taxon>
        <taxon>Lepidoptera</taxon>
        <taxon>Glossata</taxon>
        <taxon>Ditrysia</taxon>
        <taxon>Papilionoidea</taxon>
        <taxon>Pieridae</taxon>
        <taxon>Pierinae</taxon>
        <taxon>Pieris</taxon>
    </lineage>
</organism>
<comment type="caution">
    <text evidence="5">The sequence shown here is derived from an EMBL/GenBank/DDBJ whole genome shotgun (WGS) entry which is preliminary data.</text>
</comment>
<proteinExistence type="inferred from homology"/>
<dbReference type="Pfam" id="PF00061">
    <property type="entry name" value="Lipocalin"/>
    <property type="match status" value="1"/>
</dbReference>
<dbReference type="PANTHER" id="PTHR10612:SF34">
    <property type="entry name" value="APOLIPOPROTEIN D"/>
    <property type="match status" value="1"/>
</dbReference>
<dbReference type="GO" id="GO:0000302">
    <property type="term" value="P:response to reactive oxygen species"/>
    <property type="evidence" value="ECO:0007669"/>
    <property type="project" value="TreeGrafter"/>
</dbReference>
<evidence type="ECO:0000313" key="5">
    <source>
        <dbReference type="EMBL" id="CAH4038102.1"/>
    </source>
</evidence>
<dbReference type="InterPro" id="IPR012674">
    <property type="entry name" value="Calycin"/>
</dbReference>
<name>A0A9P0XK88_PIEBR</name>
<dbReference type="EMBL" id="CALOZG010000086">
    <property type="protein sequence ID" value="CAH4038102.1"/>
    <property type="molecule type" value="Genomic_DNA"/>
</dbReference>
<keyword evidence="2" id="KW-1015">Disulfide bond</keyword>
<dbReference type="PRINTS" id="PR01273">
    <property type="entry name" value="INVTBRTCOLOR"/>
</dbReference>
<evidence type="ECO:0000256" key="2">
    <source>
        <dbReference type="ARBA" id="ARBA00023157"/>
    </source>
</evidence>
<dbReference type="InterPro" id="IPR022271">
    <property type="entry name" value="Lipocalin_ApoD"/>
</dbReference>
<dbReference type="AlphaFoldDB" id="A0A9P0XK88"/>
<sequence length="177" mass="20550">MDYFQIDKFLGKWYVIEQYPVWYEEDGHCAFKVFELCERRVRIQSGYVKNKIQYLVFVNSTYYSGDDAVFEIEKNNIDPVGVPLSVITTDYANYSLLYGCRLNENLQLKYMSAWILSRSLTLSPDILETAYRGLNAIPDASSGYLQTVDHNESKCTYQWTAEIHAVNTSTNDYSLLH</sequence>
<dbReference type="PANTHER" id="PTHR10612">
    <property type="entry name" value="APOLIPOPROTEIN D"/>
    <property type="match status" value="1"/>
</dbReference>
<accession>A0A9P0XK88</accession>
<evidence type="ECO:0000259" key="4">
    <source>
        <dbReference type="Pfam" id="PF00061"/>
    </source>
</evidence>
<evidence type="ECO:0000256" key="1">
    <source>
        <dbReference type="ARBA" id="ARBA00006889"/>
    </source>
</evidence>
<dbReference type="InterPro" id="IPR000566">
    <property type="entry name" value="Lipocln_cytosolic_FA-bd_dom"/>
</dbReference>
<dbReference type="GO" id="GO:0005737">
    <property type="term" value="C:cytoplasm"/>
    <property type="evidence" value="ECO:0007669"/>
    <property type="project" value="TreeGrafter"/>
</dbReference>
<dbReference type="Gene3D" id="2.40.128.20">
    <property type="match status" value="1"/>
</dbReference>
<dbReference type="Proteomes" id="UP001152562">
    <property type="component" value="Unassembled WGS sequence"/>
</dbReference>
<keyword evidence="6" id="KW-1185">Reference proteome</keyword>
<evidence type="ECO:0000256" key="3">
    <source>
        <dbReference type="PIRNR" id="PIRNR036893"/>
    </source>
</evidence>
<comment type="similarity">
    <text evidence="1 3">Belongs to the calycin superfamily. Lipocalin family.</text>
</comment>
<dbReference type="PIRSF" id="PIRSF036893">
    <property type="entry name" value="Lipocalin_ApoD"/>
    <property type="match status" value="1"/>
</dbReference>
<dbReference type="GO" id="GO:0006629">
    <property type="term" value="P:lipid metabolic process"/>
    <property type="evidence" value="ECO:0007669"/>
    <property type="project" value="TreeGrafter"/>
</dbReference>
<protein>
    <recommendedName>
        <fullName evidence="4">Lipocalin/cytosolic fatty-acid binding domain-containing protein</fullName>
    </recommendedName>
</protein>
<reference evidence="5" key="1">
    <citation type="submission" date="2022-05" db="EMBL/GenBank/DDBJ databases">
        <authorList>
            <person name="Okamura Y."/>
        </authorList>
    </citation>
    <scope>NUCLEOTIDE SEQUENCE</scope>
</reference>